<protein>
    <submittedName>
        <fullName evidence="4">OmpA family protein</fullName>
    </submittedName>
</protein>
<feature type="chain" id="PRO_5043578131" evidence="2">
    <location>
        <begin position="22"/>
        <end position="141"/>
    </location>
</feature>
<dbReference type="RefSeq" id="WP_319615439.1">
    <property type="nucleotide sequence ID" value="NZ_JAWXYB010000018.1"/>
</dbReference>
<dbReference type="InterPro" id="IPR006665">
    <property type="entry name" value="OmpA-like"/>
</dbReference>
<sequence length="141" mass="14192">MHRPNLLSAAACLAVAGIGLAGCADLPFMHPQPSYVVFFAPFKTNLNPPGIAVVAQAAHKAKIDLLSPVTVTGAADTVGNTPDNVALSNQRAAAVAAQLVADGVAPARITTEGIGPIGSPPDSKQASRTATIVIGRSHAPQ</sequence>
<dbReference type="Proteomes" id="UP001279553">
    <property type="component" value="Unassembled WGS sequence"/>
</dbReference>
<dbReference type="AlphaFoldDB" id="A0AAW9DWX3"/>
<dbReference type="PROSITE" id="PS51257">
    <property type="entry name" value="PROKAR_LIPOPROTEIN"/>
    <property type="match status" value="1"/>
</dbReference>
<evidence type="ECO:0000313" key="4">
    <source>
        <dbReference type="EMBL" id="MDX5932585.1"/>
    </source>
</evidence>
<dbReference type="EMBL" id="JAWXYB010000018">
    <property type="protein sequence ID" value="MDX5932585.1"/>
    <property type="molecule type" value="Genomic_DNA"/>
</dbReference>
<accession>A0AAW9DWX3</accession>
<organism evidence="4 5">
    <name type="scientific">Acidiphilium acidophilum</name>
    <name type="common">Thiobacillus acidophilus</name>
    <dbReference type="NCBI Taxonomy" id="76588"/>
    <lineage>
        <taxon>Bacteria</taxon>
        <taxon>Pseudomonadati</taxon>
        <taxon>Pseudomonadota</taxon>
        <taxon>Alphaproteobacteria</taxon>
        <taxon>Acetobacterales</taxon>
        <taxon>Acidocellaceae</taxon>
        <taxon>Acidiphilium</taxon>
    </lineage>
</organism>
<name>A0AAW9DWX3_ACIAO</name>
<feature type="domain" description="OmpA-like" evidence="3">
    <location>
        <begin position="26"/>
        <end position="137"/>
    </location>
</feature>
<dbReference type="PROSITE" id="PS51123">
    <property type="entry name" value="OMPA_2"/>
    <property type="match status" value="1"/>
</dbReference>
<evidence type="ECO:0000256" key="2">
    <source>
        <dbReference type="SAM" id="SignalP"/>
    </source>
</evidence>
<dbReference type="Pfam" id="PF00691">
    <property type="entry name" value="OmpA"/>
    <property type="match status" value="1"/>
</dbReference>
<dbReference type="Gene3D" id="3.30.1330.60">
    <property type="entry name" value="OmpA-like domain"/>
    <property type="match status" value="1"/>
</dbReference>
<keyword evidence="1" id="KW-0472">Membrane</keyword>
<evidence type="ECO:0000313" key="5">
    <source>
        <dbReference type="Proteomes" id="UP001279553"/>
    </source>
</evidence>
<feature type="signal peptide" evidence="2">
    <location>
        <begin position="1"/>
        <end position="21"/>
    </location>
</feature>
<keyword evidence="5" id="KW-1185">Reference proteome</keyword>
<dbReference type="InterPro" id="IPR036737">
    <property type="entry name" value="OmpA-like_sf"/>
</dbReference>
<dbReference type="GO" id="GO:0016020">
    <property type="term" value="C:membrane"/>
    <property type="evidence" value="ECO:0007669"/>
    <property type="project" value="UniProtKB-UniRule"/>
</dbReference>
<gene>
    <name evidence="4" type="ORF">SIL87_17660</name>
</gene>
<evidence type="ECO:0000259" key="3">
    <source>
        <dbReference type="PROSITE" id="PS51123"/>
    </source>
</evidence>
<comment type="caution">
    <text evidence="4">The sequence shown here is derived from an EMBL/GenBank/DDBJ whole genome shotgun (WGS) entry which is preliminary data.</text>
</comment>
<reference evidence="4 5" key="1">
    <citation type="submission" date="2023-11" db="EMBL/GenBank/DDBJ databases">
        <title>MicrobeMod: A computational toolkit for identifying prokaryotic methylation and restriction-modification with nanopore sequencing.</title>
        <authorList>
            <person name="Crits-Christoph A."/>
            <person name="Kang S.C."/>
            <person name="Lee H."/>
            <person name="Ostrov N."/>
        </authorList>
    </citation>
    <scope>NUCLEOTIDE SEQUENCE [LARGE SCALE GENOMIC DNA]</scope>
    <source>
        <strain evidence="4 5">DSMZ 700</strain>
    </source>
</reference>
<keyword evidence="2" id="KW-0732">Signal</keyword>
<evidence type="ECO:0000256" key="1">
    <source>
        <dbReference type="PROSITE-ProRule" id="PRU00473"/>
    </source>
</evidence>
<dbReference type="SUPFAM" id="SSF103088">
    <property type="entry name" value="OmpA-like"/>
    <property type="match status" value="1"/>
</dbReference>
<proteinExistence type="predicted"/>